<evidence type="ECO:0000256" key="1">
    <source>
        <dbReference type="SAM" id="MobiDB-lite"/>
    </source>
</evidence>
<dbReference type="RefSeq" id="WP_073179382.1">
    <property type="nucleotide sequence ID" value="NZ_FQYI01000005.1"/>
</dbReference>
<dbReference type="OrthoDB" id="981124at2"/>
<feature type="compositionally biased region" description="Polar residues" evidence="1">
    <location>
        <begin position="374"/>
        <end position="385"/>
    </location>
</feature>
<dbReference type="STRING" id="1118202.SAMN05443429_10571"/>
<feature type="region of interest" description="Disordered" evidence="1">
    <location>
        <begin position="374"/>
        <end position="411"/>
    </location>
</feature>
<protein>
    <submittedName>
        <fullName evidence="2">Helix-hairpin-helix motif-containing protein</fullName>
    </submittedName>
</protein>
<gene>
    <name evidence="2" type="ORF">SAMN05443429_10571</name>
</gene>
<dbReference type="Proteomes" id="UP000184335">
    <property type="component" value="Unassembled WGS sequence"/>
</dbReference>
<dbReference type="EMBL" id="FQYI01000005">
    <property type="protein sequence ID" value="SHI83482.1"/>
    <property type="molecule type" value="Genomic_DNA"/>
</dbReference>
<dbReference type="InterPro" id="IPR010994">
    <property type="entry name" value="RuvA_2-like"/>
</dbReference>
<sequence>MKSKLARTMYRRQSFALVILALLVLGFQLGFSYYKKKNPPKEIEVEFLSEQLNPEFLAEFDPNDLSAEDWQKLGFSKGQAKTILNYKNVVGGSFKSKQQFKKCYAISAEMYVQLEPYILLPESGFVGYQKREIKIPGRFNPDHYSQKDWEKLGFSERQSAAILKYKNYLGGSFVSKEKFKECFIISQENYTKLAPYLILPEKTPASYSRFAGREKRELKIPGKFNPDDFSQQDWEKMGFSEKQSAAILKYKNYLGGSFVSKEKFRECFIISDENYAKLAPYLILPEKTPEDYSRFPRREKPKVELAPFDPNLLDFDGWKALGFSEKQAQVIVNYRDRNLRGSFRSLEDIRNCFVINEDKYWELKPFIRLNPENFSGTAPRNTQQHSAQFAPKPAAPKSAPKPAAPESPGPTDFAKVDLNQITFKQLREFGFSEKDAAMLLSFRKKLGGFVNTQQVVDTYEIDKELATKLVNSTQLNTTSVQKYSLVDAPEDWLKTHPYFKNSADKIIFYRLSHPDEKKIWKFLQLKPEYEARMRLYTK</sequence>
<dbReference type="AlphaFoldDB" id="A0A1M6EDC1"/>
<proteinExistence type="predicted"/>
<evidence type="ECO:0000313" key="3">
    <source>
        <dbReference type="Proteomes" id="UP000184335"/>
    </source>
</evidence>
<dbReference type="SUPFAM" id="SSF47781">
    <property type="entry name" value="RuvA domain 2-like"/>
    <property type="match status" value="3"/>
</dbReference>
<name>A0A1M6EDC1_9FLAO</name>
<feature type="compositionally biased region" description="Low complexity" evidence="1">
    <location>
        <begin position="386"/>
        <end position="401"/>
    </location>
</feature>
<keyword evidence="3" id="KW-1185">Reference proteome</keyword>
<organism evidence="2 3">
    <name type="scientific">Cruoricaptor ignavus</name>
    <dbReference type="NCBI Taxonomy" id="1118202"/>
    <lineage>
        <taxon>Bacteria</taxon>
        <taxon>Pseudomonadati</taxon>
        <taxon>Bacteroidota</taxon>
        <taxon>Flavobacteriia</taxon>
        <taxon>Flavobacteriales</taxon>
        <taxon>Weeksellaceae</taxon>
        <taxon>Cruoricaptor</taxon>
    </lineage>
</organism>
<reference evidence="2 3" key="1">
    <citation type="submission" date="2016-11" db="EMBL/GenBank/DDBJ databases">
        <authorList>
            <person name="Jaros S."/>
            <person name="Januszkiewicz K."/>
            <person name="Wedrychowicz H."/>
        </authorList>
    </citation>
    <scope>NUCLEOTIDE SEQUENCE [LARGE SCALE GENOMIC DNA]</scope>
    <source>
        <strain evidence="2 3">DSM 25479</strain>
    </source>
</reference>
<evidence type="ECO:0000313" key="2">
    <source>
        <dbReference type="EMBL" id="SHI83482.1"/>
    </source>
</evidence>
<accession>A0A1M6EDC1</accession>